<accession>A0ABW0D024</accession>
<dbReference type="InterPro" id="IPR008949">
    <property type="entry name" value="Isoprenoid_synthase_dom_sf"/>
</dbReference>
<comment type="caution">
    <text evidence="1">The sequence shown here is derived from an EMBL/GenBank/DDBJ whole genome shotgun (WGS) entry which is preliminary data.</text>
</comment>
<dbReference type="EMBL" id="JBHSKM010000049">
    <property type="protein sequence ID" value="MFC5220446.1"/>
    <property type="molecule type" value="Genomic_DNA"/>
</dbReference>
<dbReference type="PANTHER" id="PTHR31480">
    <property type="entry name" value="BIFUNCTIONAL LYCOPENE CYCLASE/PHYTOENE SYNTHASE"/>
    <property type="match status" value="1"/>
</dbReference>
<name>A0ABW0D024_STRCD</name>
<sequence>MPRWSAALNEAGITDPTLRRAYGTQREQVRTYAFHPYLAARLLLPARLLPSVVAMVAFMHATDDRIDTGDPGTRHKTLSAWDRQVRAALDTDGSAPAPGPGTSDAALLQTLADTARRHGPHLTTRVHDFLNGAPTEADFTGFDTEADFQAYIDSYALPALMLTASLIAPAPESGKDEGFRQGCRALIEGWQRSDFLADLPEDTRQGRIGIARDELARHGLTPADLHTRPARCHPALERLLGTQADLAEAALRACRELPELVQRPYRPFLRALICVQDLQLQAVRRKGSSLLHDGAHPPTAATLRVLAAQYAAAKTRQHRTT</sequence>
<proteinExistence type="predicted"/>
<dbReference type="RefSeq" id="WP_380865214.1">
    <property type="nucleotide sequence ID" value="NZ_JBHSKM010000049.1"/>
</dbReference>
<reference evidence="2" key="1">
    <citation type="journal article" date="2019" name="Int. J. Syst. Evol. Microbiol.">
        <title>The Global Catalogue of Microorganisms (GCM) 10K type strain sequencing project: providing services to taxonomists for standard genome sequencing and annotation.</title>
        <authorList>
            <consortium name="The Broad Institute Genomics Platform"/>
            <consortium name="The Broad Institute Genome Sequencing Center for Infectious Disease"/>
            <person name="Wu L."/>
            <person name="Ma J."/>
        </authorList>
    </citation>
    <scope>NUCLEOTIDE SEQUENCE [LARGE SCALE GENOMIC DNA]</scope>
    <source>
        <strain evidence="2">KCTC 42586</strain>
    </source>
</reference>
<organism evidence="1 2">
    <name type="scientific">Streptomyces coerulescens</name>
    <dbReference type="NCBI Taxonomy" id="29304"/>
    <lineage>
        <taxon>Bacteria</taxon>
        <taxon>Bacillati</taxon>
        <taxon>Actinomycetota</taxon>
        <taxon>Actinomycetes</taxon>
        <taxon>Kitasatosporales</taxon>
        <taxon>Streptomycetaceae</taxon>
        <taxon>Streptomyces</taxon>
    </lineage>
</organism>
<gene>
    <name evidence="1" type="ORF">ACFPQ9_42225</name>
</gene>
<dbReference type="Gene3D" id="1.10.600.10">
    <property type="entry name" value="Farnesyl Diphosphate Synthase"/>
    <property type="match status" value="1"/>
</dbReference>
<evidence type="ECO:0000313" key="1">
    <source>
        <dbReference type="EMBL" id="MFC5220446.1"/>
    </source>
</evidence>
<dbReference type="Pfam" id="PF00494">
    <property type="entry name" value="SQS_PSY"/>
    <property type="match status" value="1"/>
</dbReference>
<keyword evidence="2" id="KW-1185">Reference proteome</keyword>
<protein>
    <submittedName>
        <fullName evidence="1">Squalene/phytoene synthase family protein</fullName>
    </submittedName>
</protein>
<dbReference type="InterPro" id="IPR002060">
    <property type="entry name" value="Squ/phyt_synthse"/>
</dbReference>
<evidence type="ECO:0000313" key="2">
    <source>
        <dbReference type="Proteomes" id="UP001596263"/>
    </source>
</evidence>
<dbReference type="Proteomes" id="UP001596263">
    <property type="component" value="Unassembled WGS sequence"/>
</dbReference>
<dbReference type="SUPFAM" id="SSF48576">
    <property type="entry name" value="Terpenoid synthases"/>
    <property type="match status" value="1"/>
</dbReference>